<dbReference type="InterPro" id="IPR013123">
    <property type="entry name" value="SpoU_subst-bd"/>
</dbReference>
<dbReference type="GO" id="GO:0032259">
    <property type="term" value="P:methylation"/>
    <property type="evidence" value="ECO:0007669"/>
    <property type="project" value="UniProtKB-KW"/>
</dbReference>
<gene>
    <name evidence="5" type="primary">rlmB</name>
    <name evidence="5" type="ORF">IAD23_02825</name>
</gene>
<reference evidence="5" key="1">
    <citation type="submission" date="2020-10" db="EMBL/GenBank/DDBJ databases">
        <authorList>
            <person name="Gilroy R."/>
        </authorList>
    </citation>
    <scope>NUCLEOTIDE SEQUENCE</scope>
    <source>
        <strain evidence="5">CHK176-6737</strain>
    </source>
</reference>
<dbReference type="GO" id="GO:0006396">
    <property type="term" value="P:RNA processing"/>
    <property type="evidence" value="ECO:0007669"/>
    <property type="project" value="InterPro"/>
</dbReference>
<organism evidence="5 6">
    <name type="scientific">Candidatus Scybalenecus merdavium</name>
    <dbReference type="NCBI Taxonomy" id="2840939"/>
    <lineage>
        <taxon>Bacteria</taxon>
        <taxon>Bacillati</taxon>
        <taxon>Bacillota</taxon>
        <taxon>Clostridia</taxon>
        <taxon>Eubacteriales</taxon>
        <taxon>Oscillospiraceae</taxon>
        <taxon>Oscillospiraceae incertae sedis</taxon>
        <taxon>Candidatus Scybalenecus</taxon>
    </lineage>
</organism>
<evidence type="ECO:0000256" key="2">
    <source>
        <dbReference type="ARBA" id="ARBA00022603"/>
    </source>
</evidence>
<comment type="similarity">
    <text evidence="1">Belongs to the class IV-like SAM-binding methyltransferase superfamily. RNA methyltransferase TrmH family.</text>
</comment>
<reference evidence="5" key="2">
    <citation type="journal article" date="2021" name="PeerJ">
        <title>Extensive microbial diversity within the chicken gut microbiome revealed by metagenomics and culture.</title>
        <authorList>
            <person name="Gilroy R."/>
            <person name="Ravi A."/>
            <person name="Getino M."/>
            <person name="Pursley I."/>
            <person name="Horton D.L."/>
            <person name="Alikhan N.F."/>
            <person name="Baker D."/>
            <person name="Gharbi K."/>
            <person name="Hall N."/>
            <person name="Watson M."/>
            <person name="Adriaenssens E.M."/>
            <person name="Foster-Nyarko E."/>
            <person name="Jarju S."/>
            <person name="Secka A."/>
            <person name="Antonio M."/>
            <person name="Oren A."/>
            <person name="Chaudhuri R.R."/>
            <person name="La Ragione R."/>
            <person name="Hildebrand F."/>
            <person name="Pallen M.J."/>
        </authorList>
    </citation>
    <scope>NUCLEOTIDE SEQUENCE</scope>
    <source>
        <strain evidence="5">CHK176-6737</strain>
    </source>
</reference>
<evidence type="ECO:0000256" key="3">
    <source>
        <dbReference type="ARBA" id="ARBA00022679"/>
    </source>
</evidence>
<evidence type="ECO:0000259" key="4">
    <source>
        <dbReference type="SMART" id="SM00967"/>
    </source>
</evidence>
<dbReference type="FunFam" id="3.40.1280.10:FF:000008">
    <property type="entry name" value="Group 3 RNA methyltransferase TrmH"/>
    <property type="match status" value="1"/>
</dbReference>
<dbReference type="Proteomes" id="UP000824125">
    <property type="component" value="Unassembled WGS sequence"/>
</dbReference>
<dbReference type="GO" id="GO:0008173">
    <property type="term" value="F:RNA methyltransferase activity"/>
    <property type="evidence" value="ECO:0007669"/>
    <property type="project" value="InterPro"/>
</dbReference>
<dbReference type="SUPFAM" id="SSF75217">
    <property type="entry name" value="alpha/beta knot"/>
    <property type="match status" value="1"/>
</dbReference>
<dbReference type="AlphaFoldDB" id="A0A9D1MUJ6"/>
<protein>
    <submittedName>
        <fullName evidence="5">23S rRNA (Guanosine(2251)-2'-O)-methyltransferase RlmB</fullName>
    </submittedName>
</protein>
<dbReference type="GO" id="GO:0005829">
    <property type="term" value="C:cytosol"/>
    <property type="evidence" value="ECO:0007669"/>
    <property type="project" value="TreeGrafter"/>
</dbReference>
<evidence type="ECO:0000313" key="6">
    <source>
        <dbReference type="Proteomes" id="UP000824125"/>
    </source>
</evidence>
<name>A0A9D1MUJ6_9FIRM</name>
<dbReference type="InterPro" id="IPR029064">
    <property type="entry name" value="Ribosomal_eL30-like_sf"/>
</dbReference>
<dbReference type="Gene3D" id="3.40.1280.10">
    <property type="match status" value="1"/>
</dbReference>
<dbReference type="InterPro" id="IPR029026">
    <property type="entry name" value="tRNA_m1G_MTases_N"/>
</dbReference>
<dbReference type="CDD" id="cd18103">
    <property type="entry name" value="SpoU-like_RlmB"/>
    <property type="match status" value="1"/>
</dbReference>
<dbReference type="InterPro" id="IPR029028">
    <property type="entry name" value="Alpha/beta_knot_MTases"/>
</dbReference>
<sequence length="266" mass="28642">MILERKSRQDQKDRAPLADDLVIGRNAVIEHLKSGADTECVYVAKGEREGSIVRILSLCSENKITVKYVDRKKLDFMAPGGNHQGVIASVPAHSYSTVEEILQYAREKGESPFLLLCDGIEDSHNLGALIRTAEACGVHGVIIPKRRSVGLNYIVAKTSCGALEYMRVAKVTNLTSVIEELKAQNIWIYAADMDGQVWCKNDFSGGVALVVGSEGSGVSRLVKAHCDGVVSLPMCGHVSSLNASVAAGIILYEIVRQRFGLAGGAQ</sequence>
<evidence type="ECO:0000256" key="1">
    <source>
        <dbReference type="ARBA" id="ARBA00007228"/>
    </source>
</evidence>
<proteinExistence type="inferred from homology"/>
<keyword evidence="2" id="KW-0489">Methyltransferase</keyword>
<dbReference type="InterPro" id="IPR004441">
    <property type="entry name" value="rRNA_MeTrfase_TrmH"/>
</dbReference>
<evidence type="ECO:0000313" key="5">
    <source>
        <dbReference type="EMBL" id="HIU68877.1"/>
    </source>
</evidence>
<dbReference type="Pfam" id="PF08032">
    <property type="entry name" value="SpoU_sub_bind"/>
    <property type="match status" value="1"/>
</dbReference>
<dbReference type="SMART" id="SM00967">
    <property type="entry name" value="SpoU_sub_bind"/>
    <property type="match status" value="1"/>
</dbReference>
<comment type="caution">
    <text evidence="5">The sequence shown here is derived from an EMBL/GenBank/DDBJ whole genome shotgun (WGS) entry which is preliminary data.</text>
</comment>
<dbReference type="InterPro" id="IPR001537">
    <property type="entry name" value="SpoU_MeTrfase"/>
</dbReference>
<dbReference type="NCBIfam" id="TIGR00186">
    <property type="entry name" value="rRNA_methyl_3"/>
    <property type="match status" value="1"/>
</dbReference>
<dbReference type="SUPFAM" id="SSF55315">
    <property type="entry name" value="L30e-like"/>
    <property type="match status" value="1"/>
</dbReference>
<dbReference type="Gene3D" id="3.30.1330.30">
    <property type="match status" value="1"/>
</dbReference>
<dbReference type="EMBL" id="DVNM01000015">
    <property type="protein sequence ID" value="HIU68877.1"/>
    <property type="molecule type" value="Genomic_DNA"/>
</dbReference>
<dbReference type="Pfam" id="PF00588">
    <property type="entry name" value="SpoU_methylase"/>
    <property type="match status" value="1"/>
</dbReference>
<keyword evidence="3" id="KW-0808">Transferase</keyword>
<feature type="domain" description="RNA 2-O ribose methyltransferase substrate binding" evidence="4">
    <location>
        <begin position="21"/>
        <end position="96"/>
    </location>
</feature>
<accession>A0A9D1MUJ6</accession>
<dbReference type="GO" id="GO:0003723">
    <property type="term" value="F:RNA binding"/>
    <property type="evidence" value="ECO:0007669"/>
    <property type="project" value="InterPro"/>
</dbReference>
<dbReference type="PANTHER" id="PTHR46429">
    <property type="entry name" value="23S RRNA (GUANOSINE-2'-O-)-METHYLTRANSFERASE RLMB"/>
    <property type="match status" value="1"/>
</dbReference>
<dbReference type="PANTHER" id="PTHR46429:SF1">
    <property type="entry name" value="23S RRNA (GUANOSINE-2'-O-)-METHYLTRANSFERASE RLMB"/>
    <property type="match status" value="1"/>
</dbReference>